<dbReference type="EMBL" id="BPLQ01002703">
    <property type="protein sequence ID" value="GIX95133.1"/>
    <property type="molecule type" value="Genomic_DNA"/>
</dbReference>
<accession>A0AAV4PGF2</accession>
<evidence type="ECO:0000313" key="2">
    <source>
        <dbReference type="EMBL" id="GIX95157.1"/>
    </source>
</evidence>
<reference evidence="1 3" key="1">
    <citation type="submission" date="2021-06" db="EMBL/GenBank/DDBJ databases">
        <title>Caerostris darwini draft genome.</title>
        <authorList>
            <person name="Kono N."/>
            <person name="Arakawa K."/>
        </authorList>
    </citation>
    <scope>NUCLEOTIDE SEQUENCE [LARGE SCALE GENOMIC DNA]</scope>
</reference>
<organism evidence="1 3">
    <name type="scientific">Caerostris darwini</name>
    <dbReference type="NCBI Taxonomy" id="1538125"/>
    <lineage>
        <taxon>Eukaryota</taxon>
        <taxon>Metazoa</taxon>
        <taxon>Ecdysozoa</taxon>
        <taxon>Arthropoda</taxon>
        <taxon>Chelicerata</taxon>
        <taxon>Arachnida</taxon>
        <taxon>Araneae</taxon>
        <taxon>Araneomorphae</taxon>
        <taxon>Entelegynae</taxon>
        <taxon>Araneoidea</taxon>
        <taxon>Araneidae</taxon>
        <taxon>Caerostris</taxon>
    </lineage>
</organism>
<dbReference type="Proteomes" id="UP001054837">
    <property type="component" value="Unassembled WGS sequence"/>
</dbReference>
<sequence>MAKRHRRCLGTHRNPPISVHLGFLEHPTDFFSGRLKNHWHSADIPTGKRPHDIQNLARRCRRHRQKPTIILGNDPTKERGFRCVKTCLFVLEEFLLCHWQHSVLQIARRWRGEVTDSEPGLSISSEILTQQIKS</sequence>
<dbReference type="AlphaFoldDB" id="A0AAV4PGF2"/>
<protein>
    <submittedName>
        <fullName evidence="1">Uncharacterized protein</fullName>
    </submittedName>
</protein>
<gene>
    <name evidence="1" type="ORF">CDAR_178721</name>
    <name evidence="2" type="ORF">CDAR_178861</name>
</gene>
<comment type="caution">
    <text evidence="1">The sequence shown here is derived from an EMBL/GenBank/DDBJ whole genome shotgun (WGS) entry which is preliminary data.</text>
</comment>
<evidence type="ECO:0000313" key="3">
    <source>
        <dbReference type="Proteomes" id="UP001054837"/>
    </source>
</evidence>
<dbReference type="EMBL" id="BPLQ01002703">
    <property type="protein sequence ID" value="GIX95157.1"/>
    <property type="molecule type" value="Genomic_DNA"/>
</dbReference>
<name>A0AAV4PGF2_9ARAC</name>
<keyword evidence="3" id="KW-1185">Reference proteome</keyword>
<evidence type="ECO:0000313" key="1">
    <source>
        <dbReference type="EMBL" id="GIX95133.1"/>
    </source>
</evidence>
<proteinExistence type="predicted"/>